<keyword evidence="7" id="KW-0653">Protein transport</keyword>
<gene>
    <name evidence="11" type="ORF">O9G_004332</name>
    <name evidence="12" type="ORF">ROZALSC1DRAFT_27275</name>
</gene>
<evidence type="ECO:0000256" key="10">
    <source>
        <dbReference type="SAM" id="Phobius"/>
    </source>
</evidence>
<feature type="transmembrane region" description="Helical" evidence="10">
    <location>
        <begin position="232"/>
        <end position="255"/>
    </location>
</feature>
<dbReference type="GO" id="GO:0031201">
    <property type="term" value="C:SNARE complex"/>
    <property type="evidence" value="ECO:0007669"/>
    <property type="project" value="TreeGrafter"/>
</dbReference>
<dbReference type="InterPro" id="IPR019150">
    <property type="entry name" value="Vesicle_transport_protein_Use1"/>
</dbReference>
<keyword evidence="5" id="KW-0256">Endoplasmic reticulum</keyword>
<proteinExistence type="inferred from homology"/>
<dbReference type="GO" id="GO:0006890">
    <property type="term" value="P:retrograde vesicle-mediated transport, Golgi to endoplasmic reticulum"/>
    <property type="evidence" value="ECO:0007669"/>
    <property type="project" value="TreeGrafter"/>
</dbReference>
<organism evidence="11 13">
    <name type="scientific">Rozella allomycis (strain CSF55)</name>
    <dbReference type="NCBI Taxonomy" id="988480"/>
    <lineage>
        <taxon>Eukaryota</taxon>
        <taxon>Fungi</taxon>
        <taxon>Fungi incertae sedis</taxon>
        <taxon>Cryptomycota</taxon>
        <taxon>Cryptomycota incertae sedis</taxon>
        <taxon>Rozella</taxon>
    </lineage>
</organism>
<name>A0A075B5D0_ROZAC</name>
<reference evidence="12" key="3">
    <citation type="submission" date="2018-08" db="EMBL/GenBank/DDBJ databases">
        <title>Leveraging single-cell genomics to expand the Fungal Tree of Life.</title>
        <authorList>
            <consortium name="DOE Joint Genome Institute"/>
            <person name="Ahrendt S.R."/>
            <person name="Quandt C.A."/>
            <person name="Ciobanu D."/>
            <person name="Clum A."/>
            <person name="Salamov A."/>
            <person name="Andreopoulos B."/>
            <person name="Cheng J.-F."/>
            <person name="Woyke T."/>
            <person name="Pelin A."/>
            <person name="Henrissat B."/>
            <person name="Reynolds N."/>
            <person name="Benny G.L."/>
            <person name="Smith M.E."/>
            <person name="James T.Y."/>
            <person name="Grigoriev I.V."/>
        </authorList>
    </citation>
    <scope>NUCLEOTIDE SEQUENCE</scope>
    <source>
        <strain evidence="12">CSF55</strain>
    </source>
</reference>
<evidence type="ECO:0000313" key="13">
    <source>
        <dbReference type="Proteomes" id="UP000030755"/>
    </source>
</evidence>
<keyword evidence="6" id="KW-0931">ER-Golgi transport</keyword>
<evidence type="ECO:0000256" key="9">
    <source>
        <dbReference type="ARBA" id="ARBA00023136"/>
    </source>
</evidence>
<sequence>MFALYNLYRLSLEVNVILSVVFYLRNFMNLEFQLEKLLDRSEKLIEDGALEDEIHRQKFNHVPHPIQKYVVSQNDERNAGKYRSPANGQQRVTSINQKLGRPLSLASIPSGSMSGLTRQASIQLMVKNKTGKSTLSELMGVSESGTRNRNIVSDVPSDQLVREENLHEDMTGEMLKMVEILKSNAKAVEKILETDERVMNEGQHLLGDNLNRLVGESKRLKLFSSQSGRTTLAIWILLFFVCMLFVLAFMMIRVFPKQ</sequence>
<dbReference type="PANTHER" id="PTHR13050:SF7">
    <property type="entry name" value="VESICLE TRANSPORT PROTEIN USE1"/>
    <property type="match status" value="1"/>
</dbReference>
<keyword evidence="9 10" id="KW-0472">Membrane</keyword>
<dbReference type="OrthoDB" id="4506189at2759"/>
<keyword evidence="4 10" id="KW-0812">Transmembrane</keyword>
<evidence type="ECO:0000256" key="7">
    <source>
        <dbReference type="ARBA" id="ARBA00022927"/>
    </source>
</evidence>
<reference evidence="11 13" key="1">
    <citation type="journal article" date="2013" name="Curr. Biol.">
        <title>Shared signatures of parasitism and phylogenomics unite Cryptomycota and microsporidia.</title>
        <authorList>
            <person name="James T.Y."/>
            <person name="Pelin A."/>
            <person name="Bonen L."/>
            <person name="Ahrendt S."/>
            <person name="Sain D."/>
            <person name="Corradi N."/>
            <person name="Stajich J.E."/>
        </authorList>
    </citation>
    <scope>NUCLEOTIDE SEQUENCE [LARGE SCALE GENOMIC DNA]</scope>
    <source>
        <strain evidence="11 13">CSF55</strain>
        <strain evidence="11 13">CSF55</strain>
    </source>
</reference>
<dbReference type="AlphaFoldDB" id="A0A075B5D0"/>
<keyword evidence="3" id="KW-0813">Transport</keyword>
<evidence type="ECO:0000256" key="4">
    <source>
        <dbReference type="ARBA" id="ARBA00022692"/>
    </source>
</evidence>
<dbReference type="GO" id="GO:0005789">
    <property type="term" value="C:endoplasmic reticulum membrane"/>
    <property type="evidence" value="ECO:0007669"/>
    <property type="project" value="UniProtKB-SubCell"/>
</dbReference>
<comment type="subcellular location">
    <subcellularLocation>
        <location evidence="1">Endoplasmic reticulum membrane</location>
        <topology evidence="1">Single-pass type IV membrane protein</topology>
    </subcellularLocation>
</comment>
<evidence type="ECO:0000313" key="12">
    <source>
        <dbReference type="EMBL" id="RKP21308.1"/>
    </source>
</evidence>
<evidence type="ECO:0000313" key="14">
    <source>
        <dbReference type="Proteomes" id="UP000281549"/>
    </source>
</evidence>
<dbReference type="EMBL" id="KE560350">
    <property type="protein sequence ID" value="EPZ37084.1"/>
    <property type="molecule type" value="Genomic_DNA"/>
</dbReference>
<evidence type="ECO:0000256" key="3">
    <source>
        <dbReference type="ARBA" id="ARBA00022448"/>
    </source>
</evidence>
<evidence type="ECO:0000256" key="2">
    <source>
        <dbReference type="ARBA" id="ARBA00007891"/>
    </source>
</evidence>
<reference evidence="14" key="2">
    <citation type="journal article" date="2018" name="Nat. Microbiol.">
        <title>Leveraging single-cell genomics to expand the fungal tree of life.</title>
        <authorList>
            <person name="Ahrendt S.R."/>
            <person name="Quandt C.A."/>
            <person name="Ciobanu D."/>
            <person name="Clum A."/>
            <person name="Salamov A."/>
            <person name="Andreopoulos B."/>
            <person name="Cheng J.F."/>
            <person name="Woyke T."/>
            <person name="Pelin A."/>
            <person name="Henrissat B."/>
            <person name="Reynolds N.K."/>
            <person name="Benny G.L."/>
            <person name="Smith M.E."/>
            <person name="James T.Y."/>
            <person name="Grigoriev I.V."/>
        </authorList>
    </citation>
    <scope>NUCLEOTIDE SEQUENCE [LARGE SCALE GENOMIC DNA]</scope>
    <source>
        <strain evidence="14">CSF55</strain>
    </source>
</reference>
<dbReference type="EMBL" id="ML004967">
    <property type="protein sequence ID" value="RKP21308.1"/>
    <property type="molecule type" value="Genomic_DNA"/>
</dbReference>
<evidence type="ECO:0008006" key="15">
    <source>
        <dbReference type="Google" id="ProtNLM"/>
    </source>
</evidence>
<comment type="similarity">
    <text evidence="2">Belongs to the USE1 family.</text>
</comment>
<dbReference type="STRING" id="988480.A0A075B5D0"/>
<evidence type="ECO:0000256" key="5">
    <source>
        <dbReference type="ARBA" id="ARBA00022824"/>
    </source>
</evidence>
<dbReference type="HOGENOM" id="CLU_1078315_0_0_1"/>
<protein>
    <recommendedName>
        <fullName evidence="15">Vesicle transport protein USE1</fullName>
    </recommendedName>
</protein>
<dbReference type="Pfam" id="PF09753">
    <property type="entry name" value="Use1"/>
    <property type="match status" value="1"/>
</dbReference>
<evidence type="ECO:0000256" key="6">
    <source>
        <dbReference type="ARBA" id="ARBA00022892"/>
    </source>
</evidence>
<evidence type="ECO:0000256" key="8">
    <source>
        <dbReference type="ARBA" id="ARBA00022989"/>
    </source>
</evidence>
<accession>A0A075B5D0</accession>
<dbReference type="Proteomes" id="UP000281549">
    <property type="component" value="Unassembled WGS sequence"/>
</dbReference>
<keyword evidence="8 10" id="KW-1133">Transmembrane helix</keyword>
<evidence type="ECO:0000313" key="11">
    <source>
        <dbReference type="EMBL" id="EPZ37084.1"/>
    </source>
</evidence>
<dbReference type="GO" id="GO:0005484">
    <property type="term" value="F:SNAP receptor activity"/>
    <property type="evidence" value="ECO:0007669"/>
    <property type="project" value="TreeGrafter"/>
</dbReference>
<dbReference type="Proteomes" id="UP000030755">
    <property type="component" value="Unassembled WGS sequence"/>
</dbReference>
<dbReference type="PANTHER" id="PTHR13050">
    <property type="entry name" value="USE1-LIKE PROTEIN"/>
    <property type="match status" value="1"/>
</dbReference>
<evidence type="ECO:0000256" key="1">
    <source>
        <dbReference type="ARBA" id="ARBA00004163"/>
    </source>
</evidence>
<dbReference type="GO" id="GO:0015031">
    <property type="term" value="P:protein transport"/>
    <property type="evidence" value="ECO:0007669"/>
    <property type="project" value="UniProtKB-KW"/>
</dbReference>
<keyword evidence="13" id="KW-1185">Reference proteome</keyword>